<dbReference type="Proteomes" id="UP000789901">
    <property type="component" value="Unassembled WGS sequence"/>
</dbReference>
<keyword evidence="2" id="KW-1185">Reference proteome</keyword>
<accession>A0ABN7UM42</accession>
<proteinExistence type="predicted"/>
<dbReference type="EMBL" id="CAJVQB010004250">
    <property type="protein sequence ID" value="CAG8630776.1"/>
    <property type="molecule type" value="Genomic_DNA"/>
</dbReference>
<sequence>MELTLGSERLCTENHPNGLSQQYIPTVFKQSSPDESHEFAVLTAAWIQERLEAVCYRLTGDCYLSFNNITSVSMGNSK</sequence>
<name>A0ABN7UM42_GIGMA</name>
<gene>
    <name evidence="1" type="ORF">GMARGA_LOCUS8317</name>
</gene>
<comment type="caution">
    <text evidence="1">The sequence shown here is derived from an EMBL/GenBank/DDBJ whole genome shotgun (WGS) entry which is preliminary data.</text>
</comment>
<reference evidence="1 2" key="1">
    <citation type="submission" date="2021-06" db="EMBL/GenBank/DDBJ databases">
        <authorList>
            <person name="Kallberg Y."/>
            <person name="Tangrot J."/>
            <person name="Rosling A."/>
        </authorList>
    </citation>
    <scope>NUCLEOTIDE SEQUENCE [LARGE SCALE GENOMIC DNA]</scope>
    <source>
        <strain evidence="1 2">120-4 pot B 10/14</strain>
    </source>
</reference>
<protein>
    <submittedName>
        <fullName evidence="1">45742_t:CDS:1</fullName>
    </submittedName>
</protein>
<evidence type="ECO:0000313" key="2">
    <source>
        <dbReference type="Proteomes" id="UP000789901"/>
    </source>
</evidence>
<evidence type="ECO:0000313" key="1">
    <source>
        <dbReference type="EMBL" id="CAG8630776.1"/>
    </source>
</evidence>
<organism evidence="1 2">
    <name type="scientific">Gigaspora margarita</name>
    <dbReference type="NCBI Taxonomy" id="4874"/>
    <lineage>
        <taxon>Eukaryota</taxon>
        <taxon>Fungi</taxon>
        <taxon>Fungi incertae sedis</taxon>
        <taxon>Mucoromycota</taxon>
        <taxon>Glomeromycotina</taxon>
        <taxon>Glomeromycetes</taxon>
        <taxon>Diversisporales</taxon>
        <taxon>Gigasporaceae</taxon>
        <taxon>Gigaspora</taxon>
    </lineage>
</organism>